<name>A0A285I503_9GAMM</name>
<proteinExistence type="predicted"/>
<gene>
    <name evidence="1" type="ORF">SAMN06297280_0503</name>
</gene>
<evidence type="ECO:0000313" key="2">
    <source>
        <dbReference type="Proteomes" id="UP000219353"/>
    </source>
</evidence>
<accession>A0A285I503</accession>
<protein>
    <submittedName>
        <fullName evidence="1">Uncharacterized protein</fullName>
    </submittedName>
</protein>
<organism evidence="1 2">
    <name type="scientific">Arsukibacterium tuosuense</name>
    <dbReference type="NCBI Taxonomy" id="1323745"/>
    <lineage>
        <taxon>Bacteria</taxon>
        <taxon>Pseudomonadati</taxon>
        <taxon>Pseudomonadota</taxon>
        <taxon>Gammaproteobacteria</taxon>
        <taxon>Chromatiales</taxon>
        <taxon>Chromatiaceae</taxon>
        <taxon>Arsukibacterium</taxon>
    </lineage>
</organism>
<dbReference type="Proteomes" id="UP000219353">
    <property type="component" value="Unassembled WGS sequence"/>
</dbReference>
<evidence type="ECO:0000313" key="1">
    <source>
        <dbReference type="EMBL" id="SNY42917.1"/>
    </source>
</evidence>
<sequence length="81" mass="9237">MLKGNVMQIALSAAKWTEQNQQLICRLGRALTAEEQAIVDLGQANNLKNFASRLTDLCWFEYAVLMRQVILKDSVKRVKLE</sequence>
<reference evidence="2" key="1">
    <citation type="submission" date="2017-09" db="EMBL/GenBank/DDBJ databases">
        <authorList>
            <person name="Varghese N."/>
            <person name="Submissions S."/>
        </authorList>
    </citation>
    <scope>NUCLEOTIDE SEQUENCE [LARGE SCALE GENOMIC DNA]</scope>
    <source>
        <strain evidence="2">CGMCC 1.12461</strain>
    </source>
</reference>
<dbReference type="EMBL" id="OBEB01000001">
    <property type="protein sequence ID" value="SNY42917.1"/>
    <property type="molecule type" value="Genomic_DNA"/>
</dbReference>
<keyword evidence="2" id="KW-1185">Reference proteome</keyword>
<dbReference type="AlphaFoldDB" id="A0A285I503"/>